<protein>
    <submittedName>
        <fullName evidence="2">Uncharacterized protein</fullName>
    </submittedName>
</protein>
<dbReference type="Proteomes" id="UP000663882">
    <property type="component" value="Unassembled WGS sequence"/>
</dbReference>
<name>A0A819LEW3_9BILA</name>
<dbReference type="EMBL" id="CAJOAX010005934">
    <property type="protein sequence ID" value="CAF3964917.1"/>
    <property type="molecule type" value="Genomic_DNA"/>
</dbReference>
<dbReference type="SUPFAM" id="SSF46689">
    <property type="entry name" value="Homeodomain-like"/>
    <property type="match status" value="1"/>
</dbReference>
<dbReference type="Proteomes" id="UP000663823">
    <property type="component" value="Unassembled WGS sequence"/>
</dbReference>
<proteinExistence type="predicted"/>
<evidence type="ECO:0000313" key="2">
    <source>
        <dbReference type="EMBL" id="CAF3964917.1"/>
    </source>
</evidence>
<dbReference type="InterPro" id="IPR009057">
    <property type="entry name" value="Homeodomain-like_sf"/>
</dbReference>
<gene>
    <name evidence="2" type="ORF">OTI717_LOCUS27110</name>
    <name evidence="1" type="ORF">RFH988_LOCUS38068</name>
</gene>
<organism evidence="2 3">
    <name type="scientific">Rotaria sordida</name>
    <dbReference type="NCBI Taxonomy" id="392033"/>
    <lineage>
        <taxon>Eukaryota</taxon>
        <taxon>Metazoa</taxon>
        <taxon>Spiralia</taxon>
        <taxon>Gnathifera</taxon>
        <taxon>Rotifera</taxon>
        <taxon>Eurotatoria</taxon>
        <taxon>Bdelloidea</taxon>
        <taxon>Philodinida</taxon>
        <taxon>Philodinidae</taxon>
        <taxon>Rotaria</taxon>
    </lineage>
</organism>
<comment type="caution">
    <text evidence="2">The sequence shown here is derived from an EMBL/GenBank/DDBJ whole genome shotgun (WGS) entry which is preliminary data.</text>
</comment>
<reference evidence="2" key="1">
    <citation type="submission" date="2021-02" db="EMBL/GenBank/DDBJ databases">
        <authorList>
            <person name="Nowell W R."/>
        </authorList>
    </citation>
    <scope>NUCLEOTIDE SEQUENCE</scope>
</reference>
<sequence length="162" mass="19117">MMNYQQELPLQKMKSKSNILTFLAIKFDYNAKIPAHLSIRQRWKTITLRFDNNLPLRQIASTLQCSCRTVKEIIDLFEETDDFLERQCRGRHAVIHGPVRKQFRQIMSRYPTSTSSSISTRLQSRTGQIVCVRTNRRVRKEGNYYPVRSRIHLETNEIQAIC</sequence>
<accession>A0A819LEW3</accession>
<dbReference type="AlphaFoldDB" id="A0A819LEW3"/>
<dbReference type="EMBL" id="CAJNOO010008516">
    <property type="protein sequence ID" value="CAF1482900.1"/>
    <property type="molecule type" value="Genomic_DNA"/>
</dbReference>
<evidence type="ECO:0000313" key="3">
    <source>
        <dbReference type="Proteomes" id="UP000663823"/>
    </source>
</evidence>
<evidence type="ECO:0000313" key="1">
    <source>
        <dbReference type="EMBL" id="CAF1482900.1"/>
    </source>
</evidence>